<accession>A0A5R9QKC3</accession>
<keyword evidence="5" id="KW-0235">DNA replication</keyword>
<evidence type="ECO:0000313" key="9">
    <source>
        <dbReference type="Proteomes" id="UP000306635"/>
    </source>
</evidence>
<evidence type="ECO:0000256" key="1">
    <source>
        <dbReference type="ARBA" id="ARBA00022478"/>
    </source>
</evidence>
<evidence type="ECO:0000256" key="2">
    <source>
        <dbReference type="ARBA" id="ARBA00022515"/>
    </source>
</evidence>
<evidence type="ECO:0000256" key="5">
    <source>
        <dbReference type="ARBA" id="ARBA00022705"/>
    </source>
</evidence>
<dbReference type="InterPro" id="IPR055570">
    <property type="entry name" value="DUF7146"/>
</dbReference>
<dbReference type="InterPro" id="IPR036977">
    <property type="entry name" value="DNA_primase_Znf_CHC2"/>
</dbReference>
<dbReference type="Pfam" id="PF23639">
    <property type="entry name" value="DUF7146"/>
    <property type="match status" value="1"/>
</dbReference>
<dbReference type="GO" id="GO:1990077">
    <property type="term" value="C:primosome complex"/>
    <property type="evidence" value="ECO:0007669"/>
    <property type="project" value="UniProtKB-KW"/>
</dbReference>
<dbReference type="SMART" id="SM00778">
    <property type="entry name" value="Prim_Zn_Ribbon"/>
    <property type="match status" value="1"/>
</dbReference>
<dbReference type="Pfam" id="PF08273">
    <property type="entry name" value="Zn_Ribbon_Prim"/>
    <property type="match status" value="1"/>
</dbReference>
<keyword evidence="3" id="KW-0808">Transferase</keyword>
<keyword evidence="2" id="KW-0639">Primosome</keyword>
<dbReference type="AlphaFoldDB" id="A0A5R9QKC3"/>
<dbReference type="Proteomes" id="UP000306635">
    <property type="component" value="Unassembled WGS sequence"/>
</dbReference>
<organism evidence="8 9">
    <name type="scientific">Pseudomonas nicosulfuronedens</name>
    <dbReference type="NCBI Taxonomy" id="2571105"/>
    <lineage>
        <taxon>Bacteria</taxon>
        <taxon>Pseudomonadati</taxon>
        <taxon>Pseudomonadota</taxon>
        <taxon>Gammaproteobacteria</taxon>
        <taxon>Pseudomonadales</taxon>
        <taxon>Pseudomonadaceae</taxon>
        <taxon>Pseudomonas</taxon>
    </lineage>
</organism>
<keyword evidence="6" id="KW-0804">Transcription</keyword>
<evidence type="ECO:0000256" key="4">
    <source>
        <dbReference type="ARBA" id="ARBA00022695"/>
    </source>
</evidence>
<dbReference type="GO" id="GO:0008270">
    <property type="term" value="F:zinc ion binding"/>
    <property type="evidence" value="ECO:0007669"/>
    <property type="project" value="InterPro"/>
</dbReference>
<reference evidence="8 9" key="1">
    <citation type="submission" date="2019-04" db="EMBL/GenBank/DDBJ databases">
        <authorList>
            <person name="Li M."/>
        </authorList>
    </citation>
    <scope>NUCLEOTIDE SEQUENCE [LARGE SCALE GENOMIC DNA]</scope>
    <source>
        <strain evidence="8 9">LAM1902</strain>
    </source>
</reference>
<dbReference type="GO" id="GO:0000428">
    <property type="term" value="C:DNA-directed RNA polymerase complex"/>
    <property type="evidence" value="ECO:0007669"/>
    <property type="project" value="UniProtKB-KW"/>
</dbReference>
<sequence length="371" mass="40528">MSANQMGVYAPEKLDVLEAAEGRWKFVFEQLAPGLADANGKPGRNYPCPVHGGRDGFKIFRKTSDTTSGGVCRTCGIKPDGLALVMWVNSWSFHEALQEVGSLMGVKDKHGRTAGDVQRVIPQRAVPKAASKGLSDEWVIATLRTMVQESVALTHPDAEPARLYLRSRGILVWDRPELSRFVRFHPRLTHKGPDGEKTTFPGIIGVLMSPAKQAVTVQRHFLTPKGEKAPIAEPKKMFAIPSDRALPGCAIPTASPGSVIDVCEGLETALAIETATGLPVWPLVNTYLMEMFVPPAGTEEVRIWIDKDRKSAGVNAGVALKKRLWSLGVRARILEPTLDIPHGAKGVDWNDVLLWQGPAGFPGQEVYRHVR</sequence>
<dbReference type="EMBL" id="SWDV01000106">
    <property type="protein sequence ID" value="TLX69565.1"/>
    <property type="molecule type" value="Genomic_DNA"/>
</dbReference>
<dbReference type="InterPro" id="IPR013237">
    <property type="entry name" value="Phage_T7_Gp4_N"/>
</dbReference>
<dbReference type="InterPro" id="IPR034154">
    <property type="entry name" value="TOPRIM_DnaG/twinkle"/>
</dbReference>
<keyword evidence="1" id="KW-0240">DNA-directed RNA polymerase</keyword>
<dbReference type="GO" id="GO:0003677">
    <property type="term" value="F:DNA binding"/>
    <property type="evidence" value="ECO:0007669"/>
    <property type="project" value="InterPro"/>
</dbReference>
<evidence type="ECO:0000259" key="7">
    <source>
        <dbReference type="SMART" id="SM00778"/>
    </source>
</evidence>
<proteinExistence type="predicted"/>
<dbReference type="OrthoDB" id="8967890at2"/>
<name>A0A5R9QKC3_9PSED</name>
<dbReference type="GO" id="GO:0016779">
    <property type="term" value="F:nucleotidyltransferase activity"/>
    <property type="evidence" value="ECO:0007669"/>
    <property type="project" value="UniProtKB-KW"/>
</dbReference>
<dbReference type="Pfam" id="PF13362">
    <property type="entry name" value="Toprim_3"/>
    <property type="match status" value="1"/>
</dbReference>
<evidence type="ECO:0000256" key="3">
    <source>
        <dbReference type="ARBA" id="ARBA00022679"/>
    </source>
</evidence>
<evidence type="ECO:0000313" key="8">
    <source>
        <dbReference type="EMBL" id="TLX69565.1"/>
    </source>
</evidence>
<protein>
    <submittedName>
        <fullName evidence="8">DNA primase</fullName>
    </submittedName>
</protein>
<keyword evidence="4" id="KW-0548">Nucleotidyltransferase</keyword>
<dbReference type="GO" id="GO:0004386">
    <property type="term" value="F:helicase activity"/>
    <property type="evidence" value="ECO:0007669"/>
    <property type="project" value="InterPro"/>
</dbReference>
<dbReference type="InterPro" id="IPR006171">
    <property type="entry name" value="TOPRIM_dom"/>
</dbReference>
<dbReference type="Gene3D" id="3.90.580.10">
    <property type="entry name" value="Zinc finger, CHC2-type domain"/>
    <property type="match status" value="1"/>
</dbReference>
<keyword evidence="9" id="KW-1185">Reference proteome</keyword>
<dbReference type="SUPFAM" id="SSF57783">
    <property type="entry name" value="Zinc beta-ribbon"/>
    <property type="match status" value="1"/>
</dbReference>
<comment type="caution">
    <text evidence="8">The sequence shown here is derived from an EMBL/GenBank/DDBJ whole genome shotgun (WGS) entry which is preliminary data.</text>
</comment>
<gene>
    <name evidence="8" type="ORF">FAS41_30620</name>
</gene>
<dbReference type="CDD" id="cd01029">
    <property type="entry name" value="TOPRIM_primases"/>
    <property type="match status" value="1"/>
</dbReference>
<feature type="domain" description="DNA primase/helicase Gp4 N-terminal Bacteriophage T7-like" evidence="7">
    <location>
        <begin position="43"/>
        <end position="82"/>
    </location>
</feature>
<evidence type="ECO:0000256" key="6">
    <source>
        <dbReference type="ARBA" id="ARBA00023163"/>
    </source>
</evidence>
<dbReference type="GO" id="GO:0006269">
    <property type="term" value="P:DNA replication, synthesis of primer"/>
    <property type="evidence" value="ECO:0007669"/>
    <property type="project" value="UniProtKB-KW"/>
</dbReference>